<accession>A0ACB6RBM5</accession>
<proteinExistence type="predicted"/>
<evidence type="ECO:0000313" key="1">
    <source>
        <dbReference type="EMBL" id="KAF2476683.1"/>
    </source>
</evidence>
<dbReference type="EMBL" id="MU003494">
    <property type="protein sequence ID" value="KAF2476683.1"/>
    <property type="molecule type" value="Genomic_DNA"/>
</dbReference>
<comment type="caution">
    <text evidence="1">The sequence shown here is derived from an EMBL/GenBank/DDBJ whole genome shotgun (WGS) entry which is preliminary data.</text>
</comment>
<name>A0ACB6RBM5_9PLEO</name>
<sequence length="547" mass="60720">MLYTIFIHVIGKSYLRLLVGLNEFLRHNKTRCLFLSACLVFGLIAGTKAANTIPFEPVQTPTPDQAAAVDQEGGWFYFMNWLERGNRIRSGKDVRQCLLNLAKALEEVRVLSSAEYNGAAGALTLLPTAGALLGAPTREMWIVYKLVPIAGFLSMFLSMGATITPSDIGEFESGKAFSYGGIMPTMRTAINPEHEHLDTDEESFDHSELSEAKLFAREVRLRAKDDSGGDVYVKVWFAIFLQLCFIGINLVAMGLAQRGSVITWWCRVWGWMWFWYFIVIVASVFDNVVAAPFTKSWTLRVAKAPTKLIVDNTQSRVTNFDRTRFPTIMDRLHAGINLQHHVTIQENDPSSYSRTCFYVVVSVEGISKLHAFFQVLSRGCSVVAFAFGTALFASATLMSISAALMLLALVLPMGVTGRVVAMWIAAEMNRHNKSILHTVVKTKKEAGEHIEEIIELPGLQIETMGHIILDGNCIVKRSPIFSAATYIGLLAKPYNLVARAVRNQRANSFGYLQTRSTQSRPEMASRAQTENLASQEILGNGGKKKIT</sequence>
<keyword evidence="2" id="KW-1185">Reference proteome</keyword>
<protein>
    <submittedName>
        <fullName evidence="1">Uncharacterized protein</fullName>
    </submittedName>
</protein>
<reference evidence="1" key="1">
    <citation type="journal article" date="2020" name="Stud. Mycol.">
        <title>101 Dothideomycetes genomes: a test case for predicting lifestyles and emergence of pathogens.</title>
        <authorList>
            <person name="Haridas S."/>
            <person name="Albert R."/>
            <person name="Binder M."/>
            <person name="Bloem J."/>
            <person name="Labutti K."/>
            <person name="Salamov A."/>
            <person name="Andreopoulos B."/>
            <person name="Baker S."/>
            <person name="Barry K."/>
            <person name="Bills G."/>
            <person name="Bluhm B."/>
            <person name="Cannon C."/>
            <person name="Castanera R."/>
            <person name="Culley D."/>
            <person name="Daum C."/>
            <person name="Ezra D."/>
            <person name="Gonzalez J."/>
            <person name="Henrissat B."/>
            <person name="Kuo A."/>
            <person name="Liang C."/>
            <person name="Lipzen A."/>
            <person name="Lutzoni F."/>
            <person name="Magnuson J."/>
            <person name="Mondo S."/>
            <person name="Nolan M."/>
            <person name="Ohm R."/>
            <person name="Pangilinan J."/>
            <person name="Park H.-J."/>
            <person name="Ramirez L."/>
            <person name="Alfaro M."/>
            <person name="Sun H."/>
            <person name="Tritt A."/>
            <person name="Yoshinaga Y."/>
            <person name="Zwiers L.-H."/>
            <person name="Turgeon B."/>
            <person name="Goodwin S."/>
            <person name="Spatafora J."/>
            <person name="Crous P."/>
            <person name="Grigoriev I."/>
        </authorList>
    </citation>
    <scope>NUCLEOTIDE SEQUENCE</scope>
    <source>
        <strain evidence="1">ATCC 200398</strain>
    </source>
</reference>
<gene>
    <name evidence="1" type="ORF">BDR25DRAFT_339610</name>
</gene>
<evidence type="ECO:0000313" key="2">
    <source>
        <dbReference type="Proteomes" id="UP000799755"/>
    </source>
</evidence>
<organism evidence="1 2">
    <name type="scientific">Lindgomyces ingoldianus</name>
    <dbReference type="NCBI Taxonomy" id="673940"/>
    <lineage>
        <taxon>Eukaryota</taxon>
        <taxon>Fungi</taxon>
        <taxon>Dikarya</taxon>
        <taxon>Ascomycota</taxon>
        <taxon>Pezizomycotina</taxon>
        <taxon>Dothideomycetes</taxon>
        <taxon>Pleosporomycetidae</taxon>
        <taxon>Pleosporales</taxon>
        <taxon>Lindgomycetaceae</taxon>
        <taxon>Lindgomyces</taxon>
    </lineage>
</organism>
<dbReference type="Proteomes" id="UP000799755">
    <property type="component" value="Unassembled WGS sequence"/>
</dbReference>